<dbReference type="AlphaFoldDB" id="A0A1S4C5T6"/>
<feature type="domain" description="Reverse transcriptase Ty1/copia-type" evidence="1">
    <location>
        <begin position="5"/>
        <end position="77"/>
    </location>
</feature>
<evidence type="ECO:0000313" key="2">
    <source>
        <dbReference type="RefSeq" id="XP_016496458.1"/>
    </source>
</evidence>
<dbReference type="CDD" id="cd09272">
    <property type="entry name" value="RNase_HI_RT_Ty1"/>
    <property type="match status" value="1"/>
</dbReference>
<proteinExistence type="predicted"/>
<dbReference type="SUPFAM" id="SSF56672">
    <property type="entry name" value="DNA/RNA polymerases"/>
    <property type="match status" value="1"/>
</dbReference>
<dbReference type="PANTHER" id="PTHR11439:SF449">
    <property type="entry name" value="REVERSE TRANSCRIPTASE TY1_COPIA-TYPE DOMAIN-CONTAINING PROTEIN"/>
    <property type="match status" value="1"/>
</dbReference>
<dbReference type="InterPro" id="IPR013103">
    <property type="entry name" value="RVT_2"/>
</dbReference>
<dbReference type="InterPro" id="IPR043502">
    <property type="entry name" value="DNA/RNA_pol_sf"/>
</dbReference>
<gene>
    <name evidence="2" type="primary">LOC107815399</name>
</gene>
<dbReference type="PaxDb" id="4097-A0A1S4C5T6"/>
<accession>A0A1S4C5T6</accession>
<reference evidence="2" key="1">
    <citation type="submission" date="2025-08" db="UniProtKB">
        <authorList>
            <consortium name="RefSeq"/>
        </authorList>
    </citation>
    <scope>IDENTIFICATION</scope>
</reference>
<protein>
    <submittedName>
        <fullName evidence="2">Uncharacterized mitochondrial protein AtMg00810-like</fullName>
    </submittedName>
</protein>
<name>A0A1S4C5T6_TOBAC</name>
<organism evidence="2">
    <name type="scientific">Nicotiana tabacum</name>
    <name type="common">Common tobacco</name>
    <dbReference type="NCBI Taxonomy" id="4097"/>
    <lineage>
        <taxon>Eukaryota</taxon>
        <taxon>Viridiplantae</taxon>
        <taxon>Streptophyta</taxon>
        <taxon>Embryophyta</taxon>
        <taxon>Tracheophyta</taxon>
        <taxon>Spermatophyta</taxon>
        <taxon>Magnoliopsida</taxon>
        <taxon>eudicotyledons</taxon>
        <taxon>Gunneridae</taxon>
        <taxon>Pentapetalae</taxon>
        <taxon>asterids</taxon>
        <taxon>lamiids</taxon>
        <taxon>Solanales</taxon>
        <taxon>Solanaceae</taxon>
        <taxon>Nicotianoideae</taxon>
        <taxon>Nicotianeae</taxon>
        <taxon>Nicotiana</taxon>
    </lineage>
</organism>
<dbReference type="KEGG" id="nta:107815399"/>
<sequence>MYDYSLFYKKTENSNVYIAVYVDDIVVTGTDTMEIEDLKVFLNDSFKIKDLGRLHYFLDLEVLYKDDGVIISQRKFTLAQRVSVHGLQQLYFTTRPNSQAQGKRGAYCNSDWAACPDSRKSVSSYLVLLGSNPVSWKSKKQDTISLSFAEAEYRALRKVVGELVWLSTLFEELTVPFPKPIAVFCDSQSAMHIARNPVFHERTKHIEVDCQFVRSKRG</sequence>
<dbReference type="STRING" id="4097.A0A1S4C5T6"/>
<dbReference type="PANTHER" id="PTHR11439">
    <property type="entry name" value="GAG-POL-RELATED RETROTRANSPOSON"/>
    <property type="match status" value="1"/>
</dbReference>
<dbReference type="OrthoDB" id="1304295at2759"/>
<dbReference type="RefSeq" id="XP_016496458.1">
    <property type="nucleotide sequence ID" value="XM_016640972.1"/>
</dbReference>
<evidence type="ECO:0000259" key="1">
    <source>
        <dbReference type="Pfam" id="PF07727"/>
    </source>
</evidence>
<dbReference type="Pfam" id="PF07727">
    <property type="entry name" value="RVT_2"/>
    <property type="match status" value="1"/>
</dbReference>